<gene>
    <name evidence="1" type="ORF">SGA01_11210</name>
</gene>
<name>A0A4Y3RCP1_9ACTN</name>
<sequence>MSAELQAGGIQLELLTGPLTGIYDPNGIDARLFRRACRGARRIERGCIREKTPKAGRPRRPKATTLLCGVRSRGRYGRAYGFGRSGEAWWVSAPELTCRWVS</sequence>
<reference evidence="1 2" key="1">
    <citation type="submission" date="2019-06" db="EMBL/GenBank/DDBJ databases">
        <title>Whole genome shotgun sequence of Streptomyces gardneri NBRC 12865.</title>
        <authorList>
            <person name="Hosoyama A."/>
            <person name="Uohara A."/>
            <person name="Ohji S."/>
            <person name="Ichikawa N."/>
        </authorList>
    </citation>
    <scope>NUCLEOTIDE SEQUENCE [LARGE SCALE GENOMIC DNA]</scope>
    <source>
        <strain evidence="1 2">NBRC 12865</strain>
    </source>
</reference>
<accession>A0A4Y3RCP1</accession>
<organism evidence="1 2">
    <name type="scientific">Streptomyces gardneri</name>
    <dbReference type="NCBI Taxonomy" id="66892"/>
    <lineage>
        <taxon>Bacteria</taxon>
        <taxon>Bacillati</taxon>
        <taxon>Actinomycetota</taxon>
        <taxon>Actinomycetes</taxon>
        <taxon>Kitasatosporales</taxon>
        <taxon>Streptomycetaceae</taxon>
        <taxon>Streptomyces</taxon>
    </lineage>
</organism>
<evidence type="ECO:0000313" key="1">
    <source>
        <dbReference type="EMBL" id="GEB55516.1"/>
    </source>
</evidence>
<dbReference type="EMBL" id="BJMN01000007">
    <property type="protein sequence ID" value="GEB55516.1"/>
    <property type="molecule type" value="Genomic_DNA"/>
</dbReference>
<protein>
    <submittedName>
        <fullName evidence="1">Uncharacterized protein</fullName>
    </submittedName>
</protein>
<evidence type="ECO:0000313" key="2">
    <source>
        <dbReference type="Proteomes" id="UP000315226"/>
    </source>
</evidence>
<comment type="caution">
    <text evidence="1">The sequence shown here is derived from an EMBL/GenBank/DDBJ whole genome shotgun (WGS) entry which is preliminary data.</text>
</comment>
<dbReference type="AlphaFoldDB" id="A0A4Y3RCP1"/>
<dbReference type="Proteomes" id="UP000315226">
    <property type="component" value="Unassembled WGS sequence"/>
</dbReference>
<proteinExistence type="predicted"/>
<keyword evidence="2" id="KW-1185">Reference proteome</keyword>